<dbReference type="WBParaSite" id="ACRNAN_scaffold1250.g31929.t1">
    <property type="protein sequence ID" value="ACRNAN_scaffold1250.g31929.t1"/>
    <property type="gene ID" value="ACRNAN_scaffold1250.g31929"/>
</dbReference>
<dbReference type="Proteomes" id="UP000887540">
    <property type="component" value="Unplaced"/>
</dbReference>
<proteinExistence type="predicted"/>
<name>A0A914CMT6_9BILA</name>
<organism evidence="1 2">
    <name type="scientific">Acrobeloides nanus</name>
    <dbReference type="NCBI Taxonomy" id="290746"/>
    <lineage>
        <taxon>Eukaryota</taxon>
        <taxon>Metazoa</taxon>
        <taxon>Ecdysozoa</taxon>
        <taxon>Nematoda</taxon>
        <taxon>Chromadorea</taxon>
        <taxon>Rhabditida</taxon>
        <taxon>Tylenchina</taxon>
        <taxon>Cephalobomorpha</taxon>
        <taxon>Cephaloboidea</taxon>
        <taxon>Cephalobidae</taxon>
        <taxon>Acrobeloides</taxon>
    </lineage>
</organism>
<evidence type="ECO:0000313" key="1">
    <source>
        <dbReference type="Proteomes" id="UP000887540"/>
    </source>
</evidence>
<dbReference type="AlphaFoldDB" id="A0A914CMT6"/>
<keyword evidence="1" id="KW-1185">Reference proteome</keyword>
<reference evidence="2" key="1">
    <citation type="submission" date="2022-11" db="UniProtKB">
        <authorList>
            <consortium name="WormBaseParasite"/>
        </authorList>
    </citation>
    <scope>IDENTIFICATION</scope>
</reference>
<sequence length="72" mass="8153">MASYEISSYSYDSLWSFRPSYECILHSYDSCAVACDRAIVCADPYIRKCHIRKCHIRKSPSANFPSASVTPP</sequence>
<evidence type="ECO:0000313" key="2">
    <source>
        <dbReference type="WBParaSite" id="ACRNAN_scaffold1250.g31929.t1"/>
    </source>
</evidence>
<accession>A0A914CMT6</accession>
<protein>
    <submittedName>
        <fullName evidence="2">Uncharacterized protein</fullName>
    </submittedName>
</protein>